<keyword evidence="3" id="KW-1185">Reference proteome</keyword>
<dbReference type="Proteomes" id="UP000316759">
    <property type="component" value="Unassembled WGS sequence"/>
</dbReference>
<feature type="compositionally biased region" description="Polar residues" evidence="1">
    <location>
        <begin position="197"/>
        <end position="207"/>
    </location>
</feature>
<evidence type="ECO:0000256" key="1">
    <source>
        <dbReference type="SAM" id="MobiDB-lite"/>
    </source>
</evidence>
<sequence length="492" mass="51757">MNDSKNYTASNPVKRILPKASSLDHNTGPSVSPMVIPIPHQYTSQTASDSFPISSSLPIGHRMSVCAALTDDSPSEESMEAAQDLMGIQLRTRLRLCLRSRSLHLTPGPPGTHHPGWLACHRASVALPASLSNSSNGSVFCSTRHTPSPPSLVRSHTDGPVSSRPLSEYLTAGLDANSDWSSFSPGAVKRFCDVRGGSQSRNRSPVGSSEEHARYGTRSGARSPISAEVALHPVPANSGVLRDTEVKHSANLHRLSISSSSGGMLTSSVTGSSAVTRSRLHPTAASLIRTGVSNTNKPLFSSSIHRASSLGANDMRNSDKHRRPSSVSVSGSRAAYTTQATVNASARHFPMAASSPAPGTSPALPNSTATAPGSSIPHVSATHLLFTREHSLSTSSCRPDSSPSRHFDGPITTASNGSIYASGRVTAAVGFRNRPSGGLYKYYNAQASPSLSGTYHPPYFGSHLAATNLLRMKRTSMGSSAPNLVSLWASYT</sequence>
<feature type="region of interest" description="Disordered" evidence="1">
    <location>
        <begin position="195"/>
        <end position="224"/>
    </location>
</feature>
<gene>
    <name evidence="2" type="ORF">FGIG_03625</name>
</gene>
<reference evidence="2 3" key="1">
    <citation type="submission" date="2019-04" db="EMBL/GenBank/DDBJ databases">
        <title>Annotation for the trematode Fasciola gigantica.</title>
        <authorList>
            <person name="Choi Y.-J."/>
        </authorList>
    </citation>
    <scope>NUCLEOTIDE SEQUENCE [LARGE SCALE GENOMIC DNA]</scope>
    <source>
        <strain evidence="2">Uganda_cow_1</strain>
    </source>
</reference>
<feature type="region of interest" description="Disordered" evidence="1">
    <location>
        <begin position="350"/>
        <end position="374"/>
    </location>
</feature>
<feature type="region of interest" description="Disordered" evidence="1">
    <location>
        <begin position="137"/>
        <end position="161"/>
    </location>
</feature>
<feature type="compositionally biased region" description="Low complexity" evidence="1">
    <location>
        <begin position="350"/>
        <end position="365"/>
    </location>
</feature>
<name>A0A504Z1Q0_FASGI</name>
<dbReference type="EMBL" id="SUNJ01000342">
    <property type="protein sequence ID" value="TPP67733.1"/>
    <property type="molecule type" value="Genomic_DNA"/>
</dbReference>
<dbReference type="AlphaFoldDB" id="A0A504Z1Q0"/>
<dbReference type="OrthoDB" id="6276894at2759"/>
<feature type="region of interest" description="Disordered" evidence="1">
    <location>
        <begin position="1"/>
        <end position="28"/>
    </location>
</feature>
<dbReference type="STRING" id="46835.A0A504Z1Q0"/>
<evidence type="ECO:0000313" key="2">
    <source>
        <dbReference type="EMBL" id="TPP67733.1"/>
    </source>
</evidence>
<comment type="caution">
    <text evidence="2">The sequence shown here is derived from an EMBL/GenBank/DDBJ whole genome shotgun (WGS) entry which is preliminary data.</text>
</comment>
<accession>A0A504Z1Q0</accession>
<feature type="region of interest" description="Disordered" evidence="1">
    <location>
        <begin position="310"/>
        <end position="334"/>
    </location>
</feature>
<organism evidence="2 3">
    <name type="scientific">Fasciola gigantica</name>
    <name type="common">Giant liver fluke</name>
    <dbReference type="NCBI Taxonomy" id="46835"/>
    <lineage>
        <taxon>Eukaryota</taxon>
        <taxon>Metazoa</taxon>
        <taxon>Spiralia</taxon>
        <taxon>Lophotrochozoa</taxon>
        <taxon>Platyhelminthes</taxon>
        <taxon>Trematoda</taxon>
        <taxon>Digenea</taxon>
        <taxon>Plagiorchiida</taxon>
        <taxon>Echinostomata</taxon>
        <taxon>Echinostomatoidea</taxon>
        <taxon>Fasciolidae</taxon>
        <taxon>Fasciola</taxon>
    </lineage>
</organism>
<proteinExistence type="predicted"/>
<evidence type="ECO:0000313" key="3">
    <source>
        <dbReference type="Proteomes" id="UP000316759"/>
    </source>
</evidence>
<feature type="compositionally biased region" description="Polar residues" evidence="1">
    <location>
        <begin position="137"/>
        <end position="146"/>
    </location>
</feature>
<protein>
    <submittedName>
        <fullName evidence="2">Uncharacterized protein</fullName>
    </submittedName>
</protein>
<feature type="compositionally biased region" description="Polar residues" evidence="1">
    <location>
        <begin position="1"/>
        <end position="11"/>
    </location>
</feature>